<feature type="binding site" evidence="6">
    <location>
        <position position="379"/>
    </location>
    <ligand>
        <name>substrate</name>
    </ligand>
</feature>
<dbReference type="AlphaFoldDB" id="A0A511DEH1"/>
<proteinExistence type="inferred from homology"/>
<feature type="region of interest" description="Disordered" evidence="8">
    <location>
        <begin position="1"/>
        <end position="33"/>
    </location>
</feature>
<dbReference type="InterPro" id="IPR000192">
    <property type="entry name" value="Aminotrans_V_dom"/>
</dbReference>
<reference evidence="10 11" key="1">
    <citation type="submission" date="2019-07" db="EMBL/GenBank/DDBJ databases">
        <title>Whole genome shotgun sequence of Pseudonocardia sulfidoxydans NBRC 16205.</title>
        <authorList>
            <person name="Hosoyama A."/>
            <person name="Uohara A."/>
            <person name="Ohji S."/>
            <person name="Ichikawa N."/>
        </authorList>
    </citation>
    <scope>NUCLEOTIDE SEQUENCE [LARGE SCALE GENOMIC DNA]</scope>
    <source>
        <strain evidence="10 11">NBRC 16205</strain>
    </source>
</reference>
<evidence type="ECO:0000313" key="11">
    <source>
        <dbReference type="Proteomes" id="UP000321685"/>
    </source>
</evidence>
<protein>
    <submittedName>
        <fullName evidence="10">Alanine--glyoxylate aminotransferase</fullName>
    </submittedName>
</protein>
<evidence type="ECO:0000256" key="7">
    <source>
        <dbReference type="PIRSR" id="PIRSR000524-50"/>
    </source>
</evidence>
<feature type="modified residue" description="N6-(pyridoxal phosphate)lysine" evidence="7">
    <location>
        <position position="231"/>
    </location>
</feature>
<keyword evidence="11" id="KW-1185">Reference proteome</keyword>
<dbReference type="GO" id="GO:0008453">
    <property type="term" value="F:alanine-glyoxylate transaminase activity"/>
    <property type="evidence" value="ECO:0007669"/>
    <property type="project" value="TreeGrafter"/>
</dbReference>
<dbReference type="InterPro" id="IPR015421">
    <property type="entry name" value="PyrdxlP-dep_Trfase_major"/>
</dbReference>
<keyword evidence="5 7" id="KW-0663">Pyridoxal phosphate</keyword>
<evidence type="ECO:0000256" key="2">
    <source>
        <dbReference type="ARBA" id="ARBA00009236"/>
    </source>
</evidence>
<dbReference type="EMBL" id="BJVJ01000016">
    <property type="protein sequence ID" value="GEL23195.1"/>
    <property type="molecule type" value="Genomic_DNA"/>
</dbReference>
<dbReference type="Proteomes" id="UP000321685">
    <property type="component" value="Unassembled WGS sequence"/>
</dbReference>
<dbReference type="Gene3D" id="3.90.1150.10">
    <property type="entry name" value="Aspartate Aminotransferase, domain 1"/>
    <property type="match status" value="1"/>
</dbReference>
<sequence>MVHTGQDEPVVAAHDHAHHPSAPTLRGLGPRSPESIVRHMHEDRLLLGPGPSEPYPEAMEALTRPVLGHLDPEYLAVIAEIRERLQQVFRTTNELTLPVSGTGSSGMEACLASLLEVGDTIIVGVNGYFGERLCEVARRGGAEVVRVEAPWGTPIDPADLIAAQQAAPHAAVLAVVAAETSTGVRNDVAPVGAALAPTDTLLLVDAVTALGGTQLEVDAWQIDASYSASQKCLGAPPGLAPVTLGARAVARMKARKTPVRSFYLDLGLLHEYFLASPPTYHHTASSTLAYSLHAGLGRLLEEGVEQVWARHDRIGRLLQSALPELGFGLIAPESNRLPQLTATTLPNGLDEGSLRKRLLAEYGIEVGGGLGAFAGRAWRIGMMGHAATERSVVTLIGAVRELLA</sequence>
<comment type="cofactor">
    <cofactor evidence="1 7">
        <name>pyridoxal 5'-phosphate</name>
        <dbReference type="ChEBI" id="CHEBI:597326"/>
    </cofactor>
</comment>
<dbReference type="InterPro" id="IPR024169">
    <property type="entry name" value="SP_NH2Trfase/AEP_transaminase"/>
</dbReference>
<dbReference type="GO" id="GO:0019265">
    <property type="term" value="P:glycine biosynthetic process, by transamination of glyoxylate"/>
    <property type="evidence" value="ECO:0007669"/>
    <property type="project" value="TreeGrafter"/>
</dbReference>
<evidence type="ECO:0000256" key="8">
    <source>
        <dbReference type="SAM" id="MobiDB-lite"/>
    </source>
</evidence>
<dbReference type="InterPro" id="IPR015424">
    <property type="entry name" value="PyrdxlP-dep_Trfase"/>
</dbReference>
<evidence type="ECO:0000313" key="10">
    <source>
        <dbReference type="EMBL" id="GEL23195.1"/>
    </source>
</evidence>
<evidence type="ECO:0000256" key="6">
    <source>
        <dbReference type="PIRSR" id="PIRSR000524-1"/>
    </source>
</evidence>
<dbReference type="Pfam" id="PF00266">
    <property type="entry name" value="Aminotran_5"/>
    <property type="match status" value="1"/>
</dbReference>
<dbReference type="PIRSF" id="PIRSF000524">
    <property type="entry name" value="SPT"/>
    <property type="match status" value="1"/>
</dbReference>
<accession>A0A511DEH1</accession>
<evidence type="ECO:0000256" key="5">
    <source>
        <dbReference type="ARBA" id="ARBA00022898"/>
    </source>
</evidence>
<dbReference type="SUPFAM" id="SSF53383">
    <property type="entry name" value="PLP-dependent transferases"/>
    <property type="match status" value="1"/>
</dbReference>
<dbReference type="PANTHER" id="PTHR21152:SF40">
    <property type="entry name" value="ALANINE--GLYOXYLATE AMINOTRANSFERASE"/>
    <property type="match status" value="1"/>
</dbReference>
<organism evidence="10 11">
    <name type="scientific">Pseudonocardia sulfidoxydans NBRC 16205</name>
    <dbReference type="NCBI Taxonomy" id="1223511"/>
    <lineage>
        <taxon>Bacteria</taxon>
        <taxon>Bacillati</taxon>
        <taxon>Actinomycetota</taxon>
        <taxon>Actinomycetes</taxon>
        <taxon>Pseudonocardiales</taxon>
        <taxon>Pseudonocardiaceae</taxon>
        <taxon>Pseudonocardia</taxon>
    </lineage>
</organism>
<feature type="domain" description="Aminotransferase class V" evidence="9">
    <location>
        <begin position="68"/>
        <end position="369"/>
    </location>
</feature>
<evidence type="ECO:0000259" key="9">
    <source>
        <dbReference type="Pfam" id="PF00266"/>
    </source>
</evidence>
<dbReference type="InterPro" id="IPR015422">
    <property type="entry name" value="PyrdxlP-dep_Trfase_small"/>
</dbReference>
<evidence type="ECO:0000256" key="3">
    <source>
        <dbReference type="ARBA" id="ARBA00022576"/>
    </source>
</evidence>
<comment type="caution">
    <text evidence="10">The sequence shown here is derived from an EMBL/GenBank/DDBJ whole genome shotgun (WGS) entry which is preliminary data.</text>
</comment>
<dbReference type="PANTHER" id="PTHR21152">
    <property type="entry name" value="AMINOTRANSFERASE CLASS V"/>
    <property type="match status" value="1"/>
</dbReference>
<gene>
    <name evidence="10" type="ORF">PSU4_21490</name>
</gene>
<evidence type="ECO:0000256" key="4">
    <source>
        <dbReference type="ARBA" id="ARBA00022679"/>
    </source>
</evidence>
<keyword evidence="3 10" id="KW-0032">Aminotransferase</keyword>
<dbReference type="GO" id="GO:0004760">
    <property type="term" value="F:L-serine-pyruvate transaminase activity"/>
    <property type="evidence" value="ECO:0007669"/>
    <property type="project" value="TreeGrafter"/>
</dbReference>
<comment type="similarity">
    <text evidence="2">Belongs to the class-V pyridoxal-phosphate-dependent aminotransferase family.</text>
</comment>
<keyword evidence="4 10" id="KW-0808">Transferase</keyword>
<name>A0A511DEH1_9PSEU</name>
<evidence type="ECO:0000256" key="1">
    <source>
        <dbReference type="ARBA" id="ARBA00001933"/>
    </source>
</evidence>
<dbReference type="Gene3D" id="3.40.640.10">
    <property type="entry name" value="Type I PLP-dependent aspartate aminotransferase-like (Major domain)"/>
    <property type="match status" value="1"/>
</dbReference>
<dbReference type="FunFam" id="3.40.640.10:FF:000027">
    <property type="entry name" value="Serine--pyruvate aminotransferase, mitochondrial"/>
    <property type="match status" value="1"/>
</dbReference>